<dbReference type="PROSITE" id="PS52016">
    <property type="entry name" value="TONB_DEPENDENT_REC_3"/>
    <property type="match status" value="1"/>
</dbReference>
<dbReference type="Gene3D" id="2.40.170.20">
    <property type="entry name" value="TonB-dependent receptor, beta-barrel domain"/>
    <property type="match status" value="1"/>
</dbReference>
<comment type="similarity">
    <text evidence="10 11">Belongs to the TonB-dependent receptor family.</text>
</comment>
<dbReference type="AlphaFoldDB" id="A0AAE3SGI2"/>
<dbReference type="SUPFAM" id="SSF49464">
    <property type="entry name" value="Carboxypeptidase regulatory domain-like"/>
    <property type="match status" value="1"/>
</dbReference>
<dbReference type="Pfam" id="PF13715">
    <property type="entry name" value="CarbopepD_reg_2"/>
    <property type="match status" value="1"/>
</dbReference>
<dbReference type="InterPro" id="IPR039426">
    <property type="entry name" value="TonB-dep_rcpt-like"/>
</dbReference>
<evidence type="ECO:0000256" key="8">
    <source>
        <dbReference type="ARBA" id="ARBA00023136"/>
    </source>
</evidence>
<keyword evidence="14" id="KW-1185">Reference proteome</keyword>
<protein>
    <submittedName>
        <fullName evidence="13">TonB-dependent receptor</fullName>
    </submittedName>
</protein>
<evidence type="ECO:0000256" key="9">
    <source>
        <dbReference type="ARBA" id="ARBA00023237"/>
    </source>
</evidence>
<keyword evidence="9 10" id="KW-0998">Cell outer membrane</keyword>
<evidence type="ECO:0000259" key="12">
    <source>
        <dbReference type="SMART" id="SM00965"/>
    </source>
</evidence>
<keyword evidence="4" id="KW-0410">Iron transport</keyword>
<keyword evidence="6" id="KW-0408">Iron</keyword>
<dbReference type="SMART" id="SM00965">
    <property type="entry name" value="STN"/>
    <property type="match status" value="1"/>
</dbReference>
<dbReference type="InterPro" id="IPR012910">
    <property type="entry name" value="Plug_dom"/>
</dbReference>
<dbReference type="RefSeq" id="WP_301190888.1">
    <property type="nucleotide sequence ID" value="NZ_JAPDPJ010000027.1"/>
</dbReference>
<gene>
    <name evidence="13" type="ORF">OM075_12655</name>
</gene>
<dbReference type="Pfam" id="PF07660">
    <property type="entry name" value="STN"/>
    <property type="match status" value="1"/>
</dbReference>
<evidence type="ECO:0000256" key="10">
    <source>
        <dbReference type="PROSITE-ProRule" id="PRU01360"/>
    </source>
</evidence>
<dbReference type="InterPro" id="IPR023996">
    <property type="entry name" value="TonB-dep_OMP_SusC/RagA"/>
</dbReference>
<comment type="subcellular location">
    <subcellularLocation>
        <location evidence="1 10">Cell outer membrane</location>
        <topology evidence="1 10">Multi-pass membrane protein</topology>
    </subcellularLocation>
</comment>
<comment type="caution">
    <text evidence="13">The sequence shown here is derived from an EMBL/GenBank/DDBJ whole genome shotgun (WGS) entry which is preliminary data.</text>
</comment>
<dbReference type="SUPFAM" id="SSF56935">
    <property type="entry name" value="Porins"/>
    <property type="match status" value="1"/>
</dbReference>
<dbReference type="InterPro" id="IPR000531">
    <property type="entry name" value="Beta-barrel_TonB"/>
</dbReference>
<evidence type="ECO:0000256" key="3">
    <source>
        <dbReference type="ARBA" id="ARBA00022452"/>
    </source>
</evidence>
<proteinExistence type="inferred from homology"/>
<dbReference type="GO" id="GO:0006826">
    <property type="term" value="P:iron ion transport"/>
    <property type="evidence" value="ECO:0007669"/>
    <property type="project" value="UniProtKB-KW"/>
</dbReference>
<dbReference type="InterPro" id="IPR036942">
    <property type="entry name" value="Beta-barrel_TonB_sf"/>
</dbReference>
<dbReference type="Gene3D" id="2.170.130.10">
    <property type="entry name" value="TonB-dependent receptor, plug domain"/>
    <property type="match status" value="1"/>
</dbReference>
<dbReference type="InterPro" id="IPR011662">
    <property type="entry name" value="Secretin/TonB_short_N"/>
</dbReference>
<keyword evidence="5 10" id="KW-0812">Transmembrane</keyword>
<dbReference type="Gene3D" id="2.60.40.1120">
    <property type="entry name" value="Carboxypeptidase-like, regulatory domain"/>
    <property type="match status" value="1"/>
</dbReference>
<keyword evidence="2 10" id="KW-0813">Transport</keyword>
<dbReference type="Pfam" id="PF07715">
    <property type="entry name" value="Plug"/>
    <property type="match status" value="1"/>
</dbReference>
<keyword evidence="4" id="KW-0406">Ion transport</keyword>
<dbReference type="InterPro" id="IPR023997">
    <property type="entry name" value="TonB-dep_OMP_SusC/RagA_CS"/>
</dbReference>
<keyword evidence="8 10" id="KW-0472">Membrane</keyword>
<evidence type="ECO:0000313" key="14">
    <source>
        <dbReference type="Proteomes" id="UP001209229"/>
    </source>
</evidence>
<reference evidence="13" key="1">
    <citation type="submission" date="2022-10" db="EMBL/GenBank/DDBJ databases">
        <authorList>
            <person name="Yu W.X."/>
        </authorList>
    </citation>
    <scope>NUCLEOTIDE SEQUENCE</scope>
    <source>
        <strain evidence="13">AAT</strain>
    </source>
</reference>
<evidence type="ECO:0000256" key="4">
    <source>
        <dbReference type="ARBA" id="ARBA00022496"/>
    </source>
</evidence>
<sequence length="1140" mass="126222">MKKSRFLSECFSFSLTRTFKIMRITLFLILISAFEMYATDSYSQKTILSLNVQEKSLEEALDEIEQASEFYFLYSEKLVDTKRVVSINVKEAKIEKILDDLFSDTEIKYQIIDRKILLAPEFDAEQEIQQETKSIEGTVKDVSGAPLPGVTIVVLGTTNGIITDLDGKYKLDNVKPTDVLEFSFIGMDKQDIPVENRTRIDVVMKESTIGLEEVVAVGYGVQKKSDLTGSIASVNVDELKNRSTSDVGKTMQGKVAGVQILSLSGAPGTSPTFRVRGYSNNGTSDPLYIVDGLKVDDIGYLDPNNVESVEVLKDAASAAIYGAEAGNGVVLITTRSGKAAASRFFYNGMYSNQSQTNKMKMMNASQFKEYWMQAGQPESAFQNGDTDWNDVIFENGMRQSHSIGFEGGTEQASYYASITYNSDNGMVIGDEDTNERLAAQVNASYKVNDWLKVGTTNSLERGKVVSVSSNDATASGSVIGGAYFYDPTVPEYYTNDSQAPDGLNLLGAEADGFNILRNSDGQIYGASLLQQSTLWNPRGMIENFKNETWRSNINGTMYAELTPLEGLIFTSRIGYRFGNLHISNYSDGWYWNPNQFVKNGALSAELSHNVYVQWENFANYMFSLGDHDFTAMAGMKYSNNNNTFISAETTSLANDAENYRYLDYSSVDATDNVGGNNINARSLSYFGRLGWSYQSKYMLMASFRADAFDASKLSKENRWGYFPAVSGGWVISNEEFFQNLGIEKLLSYFKLRASWGINGNVDVLRDYPYTSSLILGNGYYNFNNQLLTGAAPSNQLPNNELTWEESEQTNFGFDARFFNSHLSFSLDYYRKVTNGLLATGPAPVISGTSTVVQNIGEIENSGVEMELSYKGSIGKLKYQLSGNLATLHNEVLESPYGEGRFAGGGGFLTDATYFEKGYPIWYLRTYQVDHIDETTGQPIYKTGEELGSDDGKDYAGSAIPDFTYGATISAEFKNIDLRIFGAGQHGSELFFGVVRPDLPIMNLPEFVYKDHWTASNTQASKPSSQVYQSFPSAANYASSDHWVFNSSYFKIKEIQLGYTLPSSLTKKLRVSSLRVYTSLENFFVFTDYPGIDPESMSGTQNGDTVTIPGGPTLSLGGGMGVDRVQYPAMKQVVFGINLSF</sequence>
<evidence type="ECO:0000256" key="5">
    <source>
        <dbReference type="ARBA" id="ARBA00022692"/>
    </source>
</evidence>
<evidence type="ECO:0000256" key="7">
    <source>
        <dbReference type="ARBA" id="ARBA00023077"/>
    </source>
</evidence>
<evidence type="ECO:0000256" key="1">
    <source>
        <dbReference type="ARBA" id="ARBA00004571"/>
    </source>
</evidence>
<accession>A0AAE3SGI2</accession>
<keyword evidence="3 10" id="KW-1134">Transmembrane beta strand</keyword>
<keyword evidence="7 11" id="KW-0798">TonB box</keyword>
<keyword evidence="13" id="KW-0675">Receptor</keyword>
<name>A0AAE3SGI2_9BACT</name>
<dbReference type="Pfam" id="PF00593">
    <property type="entry name" value="TonB_dep_Rec_b-barrel"/>
    <property type="match status" value="1"/>
</dbReference>
<feature type="domain" description="Secretin/TonB short N-terminal" evidence="12">
    <location>
        <begin position="70"/>
        <end position="121"/>
    </location>
</feature>
<dbReference type="EMBL" id="JAPDPJ010000027">
    <property type="protein sequence ID" value="MCW3787323.1"/>
    <property type="molecule type" value="Genomic_DNA"/>
</dbReference>
<dbReference type="NCBIfam" id="TIGR04056">
    <property type="entry name" value="OMP_RagA_SusC"/>
    <property type="match status" value="1"/>
</dbReference>
<evidence type="ECO:0000313" key="13">
    <source>
        <dbReference type="EMBL" id="MCW3787323.1"/>
    </source>
</evidence>
<dbReference type="InterPro" id="IPR037066">
    <property type="entry name" value="Plug_dom_sf"/>
</dbReference>
<dbReference type="Proteomes" id="UP001209229">
    <property type="component" value="Unassembled WGS sequence"/>
</dbReference>
<organism evidence="13 14">
    <name type="scientific">Plebeiibacterium sediminum</name>
    <dbReference type="NCBI Taxonomy" id="2992112"/>
    <lineage>
        <taxon>Bacteria</taxon>
        <taxon>Pseudomonadati</taxon>
        <taxon>Bacteroidota</taxon>
        <taxon>Bacteroidia</taxon>
        <taxon>Marinilabiliales</taxon>
        <taxon>Marinilabiliaceae</taxon>
        <taxon>Plebeiibacterium</taxon>
    </lineage>
</organism>
<evidence type="ECO:0000256" key="11">
    <source>
        <dbReference type="RuleBase" id="RU003357"/>
    </source>
</evidence>
<dbReference type="NCBIfam" id="TIGR04057">
    <property type="entry name" value="SusC_RagA_signa"/>
    <property type="match status" value="1"/>
</dbReference>
<evidence type="ECO:0000256" key="2">
    <source>
        <dbReference type="ARBA" id="ARBA00022448"/>
    </source>
</evidence>
<evidence type="ECO:0000256" key="6">
    <source>
        <dbReference type="ARBA" id="ARBA00023004"/>
    </source>
</evidence>
<dbReference type="GO" id="GO:0009279">
    <property type="term" value="C:cell outer membrane"/>
    <property type="evidence" value="ECO:0007669"/>
    <property type="project" value="UniProtKB-SubCell"/>
</dbReference>
<dbReference type="InterPro" id="IPR008969">
    <property type="entry name" value="CarboxyPept-like_regulatory"/>
</dbReference>